<dbReference type="EMBL" id="UYJE01007246">
    <property type="protein sequence ID" value="VDI52903.1"/>
    <property type="molecule type" value="Genomic_DNA"/>
</dbReference>
<dbReference type="AlphaFoldDB" id="A0A8B6FNT1"/>
<reference evidence="3" key="1">
    <citation type="submission" date="2018-11" db="EMBL/GenBank/DDBJ databases">
        <authorList>
            <person name="Alioto T."/>
            <person name="Alioto T."/>
        </authorList>
    </citation>
    <scope>NUCLEOTIDE SEQUENCE</scope>
</reference>
<keyword evidence="1" id="KW-0732">Signal</keyword>
<protein>
    <recommendedName>
        <fullName evidence="2">C1q domain-containing protein</fullName>
    </recommendedName>
</protein>
<evidence type="ECO:0000313" key="3">
    <source>
        <dbReference type="EMBL" id="VDI52903.1"/>
    </source>
</evidence>
<sequence>MSLFQVILLTCIMSIMVTGQKSCSRNADLMKSIQYQLKLVEDNEGKCDCKGRGSGSEKVAFMVKNSVDLHNIPSKSVVVYNTVITN</sequence>
<feature type="chain" id="PRO_5032412566" description="C1q domain-containing protein" evidence="1">
    <location>
        <begin position="20"/>
        <end position="86"/>
    </location>
</feature>
<evidence type="ECO:0000313" key="4">
    <source>
        <dbReference type="Proteomes" id="UP000596742"/>
    </source>
</evidence>
<dbReference type="OrthoDB" id="10479480at2759"/>
<feature type="signal peptide" evidence="1">
    <location>
        <begin position="1"/>
        <end position="19"/>
    </location>
</feature>
<dbReference type="PROSITE" id="PS50871">
    <property type="entry name" value="C1Q"/>
    <property type="match status" value="1"/>
</dbReference>
<name>A0A8B6FNT1_MYTGA</name>
<feature type="domain" description="C1q" evidence="2">
    <location>
        <begin position="54"/>
        <end position="86"/>
    </location>
</feature>
<comment type="caution">
    <text evidence="3">The sequence shown here is derived from an EMBL/GenBank/DDBJ whole genome shotgun (WGS) entry which is preliminary data.</text>
</comment>
<dbReference type="Proteomes" id="UP000596742">
    <property type="component" value="Unassembled WGS sequence"/>
</dbReference>
<evidence type="ECO:0000256" key="1">
    <source>
        <dbReference type="SAM" id="SignalP"/>
    </source>
</evidence>
<dbReference type="InterPro" id="IPR001073">
    <property type="entry name" value="C1q_dom"/>
</dbReference>
<keyword evidence="4" id="KW-1185">Reference proteome</keyword>
<proteinExistence type="predicted"/>
<gene>
    <name evidence="3" type="ORF">MGAL_10B085639</name>
</gene>
<evidence type="ECO:0000259" key="2">
    <source>
        <dbReference type="PROSITE" id="PS50871"/>
    </source>
</evidence>
<organism evidence="3 4">
    <name type="scientific">Mytilus galloprovincialis</name>
    <name type="common">Mediterranean mussel</name>
    <dbReference type="NCBI Taxonomy" id="29158"/>
    <lineage>
        <taxon>Eukaryota</taxon>
        <taxon>Metazoa</taxon>
        <taxon>Spiralia</taxon>
        <taxon>Lophotrochozoa</taxon>
        <taxon>Mollusca</taxon>
        <taxon>Bivalvia</taxon>
        <taxon>Autobranchia</taxon>
        <taxon>Pteriomorphia</taxon>
        <taxon>Mytilida</taxon>
        <taxon>Mytiloidea</taxon>
        <taxon>Mytilidae</taxon>
        <taxon>Mytilinae</taxon>
        <taxon>Mytilus</taxon>
    </lineage>
</organism>
<accession>A0A8B6FNT1</accession>